<feature type="transmembrane region" description="Helical" evidence="1">
    <location>
        <begin position="97"/>
        <end position="121"/>
    </location>
</feature>
<feature type="domain" description="CSC1/OSCA1-like N-terminal transmembrane" evidence="2">
    <location>
        <begin position="7"/>
        <end position="178"/>
    </location>
</feature>
<dbReference type="Pfam" id="PF13967">
    <property type="entry name" value="RSN1_TM"/>
    <property type="match status" value="1"/>
</dbReference>
<dbReference type="AlphaFoldDB" id="A0AA38CI78"/>
<evidence type="ECO:0000259" key="2">
    <source>
        <dbReference type="Pfam" id="PF13967"/>
    </source>
</evidence>
<keyword evidence="1" id="KW-1133">Transmembrane helix</keyword>
<protein>
    <recommendedName>
        <fullName evidence="2">CSC1/OSCA1-like N-terminal transmembrane domain-containing protein</fullName>
    </recommendedName>
</protein>
<keyword evidence="4" id="KW-1185">Reference proteome</keyword>
<evidence type="ECO:0000313" key="4">
    <source>
        <dbReference type="Proteomes" id="UP000824469"/>
    </source>
</evidence>
<dbReference type="InterPro" id="IPR045122">
    <property type="entry name" value="Csc1-like"/>
</dbReference>
<accession>A0AA38CI78</accession>
<proteinExistence type="predicted"/>
<feature type="transmembrane region" description="Helical" evidence="1">
    <location>
        <begin position="157"/>
        <end position="176"/>
    </location>
</feature>
<dbReference type="Proteomes" id="UP000824469">
    <property type="component" value="Unassembled WGS sequence"/>
</dbReference>
<evidence type="ECO:0000256" key="1">
    <source>
        <dbReference type="SAM" id="Phobius"/>
    </source>
</evidence>
<organism evidence="3 4">
    <name type="scientific">Taxus chinensis</name>
    <name type="common">Chinese yew</name>
    <name type="synonym">Taxus wallichiana var. chinensis</name>
    <dbReference type="NCBI Taxonomy" id="29808"/>
    <lineage>
        <taxon>Eukaryota</taxon>
        <taxon>Viridiplantae</taxon>
        <taxon>Streptophyta</taxon>
        <taxon>Embryophyta</taxon>
        <taxon>Tracheophyta</taxon>
        <taxon>Spermatophyta</taxon>
        <taxon>Pinopsida</taxon>
        <taxon>Pinidae</taxon>
        <taxon>Conifers II</taxon>
        <taxon>Cupressales</taxon>
        <taxon>Taxaceae</taxon>
        <taxon>Taxus</taxon>
    </lineage>
</organism>
<dbReference type="PANTHER" id="PTHR13018">
    <property type="entry name" value="PROBABLE MEMBRANE PROTEIN DUF221-RELATED"/>
    <property type="match status" value="1"/>
</dbReference>
<dbReference type="InterPro" id="IPR032880">
    <property type="entry name" value="CSC1/OSCA1-like_N"/>
</dbReference>
<dbReference type="GO" id="GO:0005886">
    <property type="term" value="C:plasma membrane"/>
    <property type="evidence" value="ECO:0007669"/>
    <property type="project" value="TreeGrafter"/>
</dbReference>
<gene>
    <name evidence="3" type="ORF">KI387_029499</name>
</gene>
<sequence>MATLQDIGVAAGINLLSALVFLLAFAILRLQPINDRVYFPKWYLMGSRDSPKHVGTSVGKFINLNWRTYHKFLNWIPEALKIPESALIEHAGLDSVVYLRIYIVGLKIFVPLMILAFTILVPVNVTSDISDAVKNEVGFSIIDKVSISNVSDGSERFWSHVLVTYVFAVWTCYVLYMEYETIESMRLRFLEAQHRRPDQFT</sequence>
<dbReference type="EMBL" id="JAHRHJ020000010">
    <property type="protein sequence ID" value="KAH9297817.1"/>
    <property type="molecule type" value="Genomic_DNA"/>
</dbReference>
<keyword evidence="1" id="KW-0472">Membrane</keyword>
<reference evidence="3 4" key="1">
    <citation type="journal article" date="2021" name="Nat. Plants">
        <title>The Taxus genome provides insights into paclitaxel biosynthesis.</title>
        <authorList>
            <person name="Xiong X."/>
            <person name="Gou J."/>
            <person name="Liao Q."/>
            <person name="Li Y."/>
            <person name="Zhou Q."/>
            <person name="Bi G."/>
            <person name="Li C."/>
            <person name="Du R."/>
            <person name="Wang X."/>
            <person name="Sun T."/>
            <person name="Guo L."/>
            <person name="Liang H."/>
            <person name="Lu P."/>
            <person name="Wu Y."/>
            <person name="Zhang Z."/>
            <person name="Ro D.K."/>
            <person name="Shang Y."/>
            <person name="Huang S."/>
            <person name="Yan J."/>
        </authorList>
    </citation>
    <scope>NUCLEOTIDE SEQUENCE [LARGE SCALE GENOMIC DNA]</scope>
    <source>
        <strain evidence="3">Ta-2019</strain>
    </source>
</reference>
<feature type="transmembrane region" description="Helical" evidence="1">
    <location>
        <begin position="6"/>
        <end position="28"/>
    </location>
</feature>
<dbReference type="PANTHER" id="PTHR13018:SF5">
    <property type="entry name" value="RE44586P"/>
    <property type="match status" value="1"/>
</dbReference>
<dbReference type="GO" id="GO:0005227">
    <property type="term" value="F:calcium-activated cation channel activity"/>
    <property type="evidence" value="ECO:0007669"/>
    <property type="project" value="InterPro"/>
</dbReference>
<dbReference type="OMA" id="AHLMLEY"/>
<keyword evidence="1" id="KW-0812">Transmembrane</keyword>
<feature type="non-terminal residue" evidence="3">
    <location>
        <position position="201"/>
    </location>
</feature>
<comment type="caution">
    <text evidence="3">The sequence shown here is derived from an EMBL/GenBank/DDBJ whole genome shotgun (WGS) entry which is preliminary data.</text>
</comment>
<evidence type="ECO:0000313" key="3">
    <source>
        <dbReference type="EMBL" id="KAH9297817.1"/>
    </source>
</evidence>
<name>A0AA38CI78_TAXCH</name>